<dbReference type="Proteomes" id="UP000435138">
    <property type="component" value="Unassembled WGS sequence"/>
</dbReference>
<dbReference type="AlphaFoldDB" id="A0A6A8ACC5"/>
<dbReference type="InterPro" id="IPR019546">
    <property type="entry name" value="TAT_signal_bac_arc"/>
</dbReference>
<sequence length="367" mass="40920">MHPTIEKKGNTMTHRRMKLPMINRRNFLAKAGLATAGVLAAPYVSTSYAATKELVLVTWGGNYRQGMEDGLVKPFMKETGINVTVLDTPDMAKVKAQVMTGNVQWDVFDAPGSMGASGATNGYWEKLPSGLFDEEDLTLKSKEFLVPFFTFAGGIAFDPARFPDGKHPKTFADYFNAEAFPGRRTLRTRAMETLEIALLGDGVAPAELYPLDIDRAFKVLEKIKPHVAKWVEATPQTVTLLQTKEADFSFTYANRIQASNRDQGVKLGFSFDQNLNGVEYLAVLKGAPNKENAFKFLSFAMKPEYQASCMEAKGGAPISRKAYSLLKPESLEWLPKLDATNNAYINDEWWATKLEATERRFKEWLLG</sequence>
<keyword evidence="3" id="KW-0813">Transport</keyword>
<dbReference type="NCBIfam" id="TIGR01409">
    <property type="entry name" value="TAT_signal_seq"/>
    <property type="match status" value="1"/>
</dbReference>
<organism evidence="6 7">
    <name type="scientific">Endobacterium cereale</name>
    <dbReference type="NCBI Taxonomy" id="2663029"/>
    <lineage>
        <taxon>Bacteria</taxon>
        <taxon>Pseudomonadati</taxon>
        <taxon>Pseudomonadota</taxon>
        <taxon>Alphaproteobacteria</taxon>
        <taxon>Hyphomicrobiales</taxon>
        <taxon>Rhizobiaceae</taxon>
        <taxon>Endobacterium</taxon>
    </lineage>
</organism>
<comment type="subcellular location">
    <subcellularLocation>
        <location evidence="1">Periplasm</location>
    </subcellularLocation>
</comment>
<reference evidence="6 7" key="1">
    <citation type="submission" date="2019-11" db="EMBL/GenBank/DDBJ databases">
        <title>Genome analysis of Rhizobacterium cereale a novel genus and species isolated from maize roots in North Spain.</title>
        <authorList>
            <person name="Menendez E."/>
            <person name="Flores-Felix J.D."/>
            <person name="Ramirez-Bahena M.-H."/>
            <person name="Igual J.M."/>
            <person name="Garcia-Fraile P."/>
            <person name="Peix A."/>
            <person name="Velazquez E."/>
        </authorList>
    </citation>
    <scope>NUCLEOTIDE SEQUENCE [LARGE SCALE GENOMIC DNA]</scope>
    <source>
        <strain evidence="6 7">RZME27</strain>
    </source>
</reference>
<keyword evidence="7" id="KW-1185">Reference proteome</keyword>
<evidence type="ECO:0000256" key="3">
    <source>
        <dbReference type="ARBA" id="ARBA00022448"/>
    </source>
</evidence>
<gene>
    <name evidence="6" type="ORF">GAO09_10115</name>
</gene>
<dbReference type="GO" id="GO:0030975">
    <property type="term" value="F:thiamine binding"/>
    <property type="evidence" value="ECO:0007669"/>
    <property type="project" value="TreeGrafter"/>
</dbReference>
<dbReference type="PANTHER" id="PTHR30006">
    <property type="entry name" value="THIAMINE-BINDING PERIPLASMIC PROTEIN-RELATED"/>
    <property type="match status" value="1"/>
</dbReference>
<proteinExistence type="inferred from homology"/>
<dbReference type="GO" id="GO:0030976">
    <property type="term" value="F:thiamine pyrophosphate binding"/>
    <property type="evidence" value="ECO:0007669"/>
    <property type="project" value="TreeGrafter"/>
</dbReference>
<evidence type="ECO:0000256" key="5">
    <source>
        <dbReference type="ARBA" id="ARBA00022764"/>
    </source>
</evidence>
<dbReference type="Gene3D" id="3.40.190.10">
    <property type="entry name" value="Periplasmic binding protein-like II"/>
    <property type="match status" value="2"/>
</dbReference>
<dbReference type="PANTHER" id="PTHR30006:SF3">
    <property type="entry name" value="THIAMINE-BINDING PERIPLASMIC PROTEIN"/>
    <property type="match status" value="1"/>
</dbReference>
<accession>A0A6A8ACC5</accession>
<dbReference type="GO" id="GO:0030288">
    <property type="term" value="C:outer membrane-bounded periplasmic space"/>
    <property type="evidence" value="ECO:0007669"/>
    <property type="project" value="TreeGrafter"/>
</dbReference>
<dbReference type="Pfam" id="PF13416">
    <property type="entry name" value="SBP_bac_8"/>
    <property type="match status" value="1"/>
</dbReference>
<dbReference type="InterPro" id="IPR006059">
    <property type="entry name" value="SBP"/>
</dbReference>
<evidence type="ECO:0000313" key="6">
    <source>
        <dbReference type="EMBL" id="MQY46401.1"/>
    </source>
</evidence>
<evidence type="ECO:0000256" key="2">
    <source>
        <dbReference type="ARBA" id="ARBA00008520"/>
    </source>
</evidence>
<dbReference type="SUPFAM" id="SSF53850">
    <property type="entry name" value="Periplasmic binding protein-like II"/>
    <property type="match status" value="1"/>
</dbReference>
<dbReference type="CDD" id="cd13589">
    <property type="entry name" value="PBP2_polyamine_RpCGA009"/>
    <property type="match status" value="1"/>
</dbReference>
<evidence type="ECO:0000313" key="7">
    <source>
        <dbReference type="Proteomes" id="UP000435138"/>
    </source>
</evidence>
<protein>
    <submittedName>
        <fullName evidence="6">Extracellular solute-binding protein</fullName>
    </submittedName>
</protein>
<dbReference type="GO" id="GO:0015888">
    <property type="term" value="P:thiamine transport"/>
    <property type="evidence" value="ECO:0007669"/>
    <property type="project" value="TreeGrafter"/>
</dbReference>
<dbReference type="PROSITE" id="PS51318">
    <property type="entry name" value="TAT"/>
    <property type="match status" value="1"/>
</dbReference>
<name>A0A6A8ACC5_9HYPH</name>
<evidence type="ECO:0000256" key="1">
    <source>
        <dbReference type="ARBA" id="ARBA00004418"/>
    </source>
</evidence>
<dbReference type="EMBL" id="WIXI01000040">
    <property type="protein sequence ID" value="MQY46401.1"/>
    <property type="molecule type" value="Genomic_DNA"/>
</dbReference>
<keyword evidence="4" id="KW-0732">Signal</keyword>
<dbReference type="InterPro" id="IPR006311">
    <property type="entry name" value="TAT_signal"/>
</dbReference>
<comment type="caution">
    <text evidence="6">The sequence shown here is derived from an EMBL/GenBank/DDBJ whole genome shotgun (WGS) entry which is preliminary data.</text>
</comment>
<evidence type="ECO:0000256" key="4">
    <source>
        <dbReference type="ARBA" id="ARBA00022729"/>
    </source>
</evidence>
<keyword evidence="5" id="KW-0574">Periplasm</keyword>
<comment type="similarity">
    <text evidence="2">Belongs to the bacterial solute-binding protein 1 family.</text>
</comment>